<protein>
    <submittedName>
        <fullName evidence="4">Integrase catalytic domain-containing protein</fullName>
    </submittedName>
</protein>
<reference evidence="4" key="1">
    <citation type="submission" date="2017-02" db="UniProtKB">
        <authorList>
            <consortium name="WormBaseParasite"/>
        </authorList>
    </citation>
    <scope>IDENTIFICATION</scope>
</reference>
<organism evidence="4">
    <name type="scientific">Haemonchus placei</name>
    <name type="common">Barber's pole worm</name>
    <dbReference type="NCBI Taxonomy" id="6290"/>
    <lineage>
        <taxon>Eukaryota</taxon>
        <taxon>Metazoa</taxon>
        <taxon>Ecdysozoa</taxon>
        <taxon>Nematoda</taxon>
        <taxon>Chromadorea</taxon>
        <taxon>Rhabditida</taxon>
        <taxon>Rhabditina</taxon>
        <taxon>Rhabditomorpha</taxon>
        <taxon>Strongyloidea</taxon>
        <taxon>Trichostrongylidae</taxon>
        <taxon>Haemonchus</taxon>
    </lineage>
</organism>
<feature type="region of interest" description="Disordered" evidence="1">
    <location>
        <begin position="213"/>
        <end position="323"/>
    </location>
</feature>
<feature type="compositionally biased region" description="Low complexity" evidence="1">
    <location>
        <begin position="243"/>
        <end position="253"/>
    </location>
</feature>
<feature type="compositionally biased region" description="Low complexity" evidence="1">
    <location>
        <begin position="296"/>
        <end position="313"/>
    </location>
</feature>
<dbReference type="Proteomes" id="UP000268014">
    <property type="component" value="Unassembled WGS sequence"/>
</dbReference>
<dbReference type="WBParaSite" id="HPLM_0001110801-mRNA-1">
    <property type="protein sequence ID" value="HPLM_0001110801-mRNA-1"/>
    <property type="gene ID" value="HPLM_0001110801"/>
</dbReference>
<dbReference type="OrthoDB" id="5874745at2759"/>
<name>A0A0N4WJC4_HAEPC</name>
<gene>
    <name evidence="2" type="ORF">HPLM_LOCUS11100</name>
</gene>
<evidence type="ECO:0000313" key="2">
    <source>
        <dbReference type="EMBL" id="VDO41972.1"/>
    </source>
</evidence>
<keyword evidence="3" id="KW-1185">Reference proteome</keyword>
<dbReference type="AlphaFoldDB" id="A0A0N4WJC4"/>
<evidence type="ECO:0000313" key="3">
    <source>
        <dbReference type="Proteomes" id="UP000268014"/>
    </source>
</evidence>
<sequence length="419" mass="45803">MEDREEDWGYFYKTSLHVLRNYRRHLELLPGPHFLDTQVTGVFQLSSQQQPTTEPSFLVKNEPAPLAAEISSSFHGLEQALIEMMKYVHGSPAANGFLETIMAQMNGIHKGVMNEVPGTTMTQYLTTLGTASENKEKGYAGNHSLVWFVNETKPQNAGMTQVEKDKQLKALFTVPKKRKTRSYMKLDEWPSEEFVSMGGRTASNSSLILSAHSTTEPLSPPHESDLSRTATESCASCREAEAKTSSQVSSSKKTATDRPPTAINSQMPTDSDKSPGITFETAKIIANPRQKIGTAPSSIPSTSSQVSQPTSSSYAPPQKTPDPVKLSAAKAALKQASNKLPEIIFDFMPIHMYWITPYNTKVSKSCAAEFALGGNNVSQICLERICTLPRGCHLPLVKKHNVGIFVLPGPVQGQLGGES</sequence>
<proteinExistence type="predicted"/>
<accession>A0A0N4WJC4</accession>
<evidence type="ECO:0000313" key="4">
    <source>
        <dbReference type="WBParaSite" id="HPLM_0001110801-mRNA-1"/>
    </source>
</evidence>
<evidence type="ECO:0000256" key="1">
    <source>
        <dbReference type="SAM" id="MobiDB-lite"/>
    </source>
</evidence>
<dbReference type="EMBL" id="UZAF01017470">
    <property type="protein sequence ID" value="VDO41972.1"/>
    <property type="molecule type" value="Genomic_DNA"/>
</dbReference>
<reference evidence="2 3" key="2">
    <citation type="submission" date="2018-11" db="EMBL/GenBank/DDBJ databases">
        <authorList>
            <consortium name="Pathogen Informatics"/>
        </authorList>
    </citation>
    <scope>NUCLEOTIDE SEQUENCE [LARGE SCALE GENOMIC DNA]</scope>
    <source>
        <strain evidence="2 3">MHpl1</strain>
    </source>
</reference>